<comment type="catalytic activity">
    <reaction evidence="17">
        <text>pyridoxamine + ATP = pyridoxamine 5'-phosphate + ADP + H(+)</text>
        <dbReference type="Rhea" id="RHEA:25104"/>
        <dbReference type="ChEBI" id="CHEBI:15378"/>
        <dbReference type="ChEBI" id="CHEBI:30616"/>
        <dbReference type="ChEBI" id="CHEBI:57761"/>
        <dbReference type="ChEBI" id="CHEBI:58451"/>
        <dbReference type="ChEBI" id="CHEBI:456216"/>
        <dbReference type="EC" id="2.7.1.35"/>
    </reaction>
    <physiologicalReaction direction="left-to-right" evidence="17">
        <dbReference type="Rhea" id="RHEA:25105"/>
    </physiologicalReaction>
</comment>
<evidence type="ECO:0000256" key="3">
    <source>
        <dbReference type="ARBA" id="ARBA00005210"/>
    </source>
</evidence>
<dbReference type="CDD" id="cd01173">
    <property type="entry name" value="pyridoxal_pyridoxamine_kinase"/>
    <property type="match status" value="1"/>
</dbReference>
<dbReference type="GO" id="GO:0005684">
    <property type="term" value="C:U2-type spliceosomal complex"/>
    <property type="evidence" value="ECO:0007669"/>
    <property type="project" value="UniProtKB-ARBA"/>
</dbReference>
<keyword evidence="10" id="KW-0677">Repeat</keyword>
<keyword evidence="9" id="KW-0808">Transferase</keyword>
<evidence type="ECO:0000256" key="9">
    <source>
        <dbReference type="ARBA" id="ARBA00022679"/>
    </source>
</evidence>
<keyword evidence="13" id="KW-0067">ATP-binding</keyword>
<evidence type="ECO:0000256" key="16">
    <source>
        <dbReference type="ARBA" id="ARBA00032808"/>
    </source>
</evidence>
<keyword evidence="14" id="KW-0694">RNA-binding</keyword>
<sequence>MADGETETQQTKTDQNVEETQTSSTSDPYKCVWNGVPMTWNETSKQWLPDVEVNEDFLAYYNANYGIQYDYDSMPKPEAPKVVLKEETTEDGEPKKEVTKLTKEQKQLKKREAKRRWAEAEAARRQQGWFEMDEEKNTTVYTSGFPPTIDEEEYVKFMTKCGVVQKDPRTGKPKIKLYRIKETGEPKGDGTCCYVELALQILDGWQWDTAHKIHVERAKFELKGEFDPSKKRQRLSGAQKKKFLEKQEKLGIFQWKPDKPRNFRNRCECTVVLKGMFSLEEIDQKPEKIFSLKEDTQKLCEQRFGTVKKIVLYESNPEGVITITFDNVEQADLTVAALNGRIVAGRTERPECRVLSIQSHVVHGYVGNKCAVFPLQLFGFEVDSINSVHFSNHTQYEKGARGQRLNATDLGEIFEGLCDNKLEREYSHILTGYCGEPTFLQKVAGIVKHCRQYKPDLLYVCDPVLGDNGNYYVPKELCTIYKKEILPLANIITPNAFELSELSGGLPVKTEEECLKAIKKLHLNFPNLNSIICTSLLVNSEGKDFLACFASERIFSDKNQSNSLHFYRFEMSYIDSIFTGTGDLFSALFLAWWEETEGNLCDTLKATISSMQAVLRRTAEYSKLKEEKTISKRELRLLDSRMDLLQPPNINQIIFKEIE</sequence>
<organism evidence="22 23">
    <name type="scientific">Meloidogyne javanica</name>
    <name type="common">Root-knot nematode worm</name>
    <dbReference type="NCBI Taxonomy" id="6303"/>
    <lineage>
        <taxon>Eukaryota</taxon>
        <taxon>Metazoa</taxon>
        <taxon>Ecdysozoa</taxon>
        <taxon>Nematoda</taxon>
        <taxon>Chromadorea</taxon>
        <taxon>Rhabditida</taxon>
        <taxon>Tylenchina</taxon>
        <taxon>Tylenchomorpha</taxon>
        <taxon>Tylenchoidea</taxon>
        <taxon>Meloidogynidae</taxon>
        <taxon>Meloidogyninae</taxon>
        <taxon>Meloidogyne</taxon>
        <taxon>Meloidogyne incognita group</taxon>
    </lineage>
</organism>
<accession>A0A915LEB7</accession>
<dbReference type="Gene3D" id="3.40.1190.20">
    <property type="match status" value="1"/>
</dbReference>
<dbReference type="GO" id="GO:0003723">
    <property type="term" value="F:RNA binding"/>
    <property type="evidence" value="ECO:0007669"/>
    <property type="project" value="UniProtKB-KW"/>
</dbReference>
<feature type="domain" description="Pyridoxamine kinase/Phosphomethylpyrimidine kinase" evidence="21">
    <location>
        <begin position="447"/>
        <end position="590"/>
    </location>
</feature>
<reference evidence="23" key="1">
    <citation type="submission" date="2022-11" db="UniProtKB">
        <authorList>
            <consortium name="WormBaseParasite"/>
        </authorList>
    </citation>
    <scope>IDENTIFICATION</scope>
</reference>
<dbReference type="GO" id="GO:0000398">
    <property type="term" value="P:mRNA splicing, via spliceosome"/>
    <property type="evidence" value="ECO:0007669"/>
    <property type="project" value="InterPro"/>
</dbReference>
<evidence type="ECO:0000256" key="8">
    <source>
        <dbReference type="ARBA" id="ARBA00022664"/>
    </source>
</evidence>
<comment type="similarity">
    <text evidence="4">Belongs to the HTATSF1 family.</text>
</comment>
<comment type="pathway">
    <text evidence="1">Cofactor metabolism; pyridoxal 5'-phosphate salvage; pyridoxamine 5'-phosphate from pyridoxamine: step 1/1.</text>
</comment>
<comment type="pathway">
    <text evidence="2">Cofactor metabolism; pyridoxal 5'-phosphate salvage; pyridoxine 5'-phosphate from pyridoxine: step 1/1.</text>
</comment>
<dbReference type="InterPro" id="IPR013749">
    <property type="entry name" value="PM/HMP-P_kinase-1"/>
</dbReference>
<dbReference type="CDD" id="cd12281">
    <property type="entry name" value="RRM1_TatSF1_like"/>
    <property type="match status" value="1"/>
</dbReference>
<evidence type="ECO:0000256" key="18">
    <source>
        <dbReference type="ARBA" id="ARBA00047377"/>
    </source>
</evidence>
<protein>
    <recommendedName>
        <fullName evidence="7">Pyridoxal kinase</fullName>
        <ecNumber evidence="6">2.7.1.35</ecNumber>
    </recommendedName>
    <alternativeName>
        <fullName evidence="16">Pyridoxine kinase</fullName>
    </alternativeName>
</protein>
<dbReference type="InterPro" id="IPR029056">
    <property type="entry name" value="Ribokinase-like"/>
</dbReference>
<evidence type="ECO:0000256" key="5">
    <source>
        <dbReference type="ARBA" id="ARBA00008805"/>
    </source>
</evidence>
<dbReference type="InterPro" id="IPR035979">
    <property type="entry name" value="RBD_domain_sf"/>
</dbReference>
<evidence type="ECO:0000256" key="15">
    <source>
        <dbReference type="ARBA" id="ARBA00023187"/>
    </source>
</evidence>
<dbReference type="EC" id="2.7.1.35" evidence="6"/>
<dbReference type="FunFam" id="3.30.70.330:FF:000105">
    <property type="entry name" value="HIV Tat-specific factor 1 homolog"/>
    <property type="match status" value="1"/>
</dbReference>
<evidence type="ECO:0000256" key="7">
    <source>
        <dbReference type="ARBA" id="ARBA00018134"/>
    </source>
</evidence>
<dbReference type="Proteomes" id="UP000887561">
    <property type="component" value="Unplaced"/>
</dbReference>
<evidence type="ECO:0000256" key="19">
    <source>
        <dbReference type="ARBA" id="ARBA00048524"/>
    </source>
</evidence>
<dbReference type="NCBIfam" id="TIGR00687">
    <property type="entry name" value="pyridox_kin"/>
    <property type="match status" value="1"/>
</dbReference>
<evidence type="ECO:0000256" key="1">
    <source>
        <dbReference type="ARBA" id="ARBA00004750"/>
    </source>
</evidence>
<dbReference type="GO" id="GO:0005524">
    <property type="term" value="F:ATP binding"/>
    <property type="evidence" value="ECO:0007669"/>
    <property type="project" value="UniProtKB-KW"/>
</dbReference>
<keyword evidence="12" id="KW-0418">Kinase</keyword>
<proteinExistence type="inferred from homology"/>
<dbReference type="Gene3D" id="3.30.70.330">
    <property type="match status" value="2"/>
</dbReference>
<dbReference type="InterPro" id="IPR004625">
    <property type="entry name" value="PyrdxlKinase"/>
</dbReference>
<evidence type="ECO:0000313" key="23">
    <source>
        <dbReference type="WBParaSite" id="scaffold1101_cov259.g2465"/>
    </source>
</evidence>
<evidence type="ECO:0000256" key="13">
    <source>
        <dbReference type="ARBA" id="ARBA00022840"/>
    </source>
</evidence>
<name>A0A915LEB7_MELJA</name>
<dbReference type="PANTHER" id="PTHR10534">
    <property type="entry name" value="PYRIDOXAL KINASE"/>
    <property type="match status" value="1"/>
</dbReference>
<comment type="similarity">
    <text evidence="5">Belongs to the pyridoxine kinase family.</text>
</comment>
<keyword evidence="22" id="KW-1185">Reference proteome</keyword>
<dbReference type="WBParaSite" id="scaffold1101_cov259.g2465">
    <property type="protein sequence ID" value="scaffold1101_cov259.g2465"/>
    <property type="gene ID" value="scaffold1101_cov259.g2465"/>
</dbReference>
<dbReference type="InterPro" id="IPR012677">
    <property type="entry name" value="Nucleotide-bd_a/b_plait_sf"/>
</dbReference>
<evidence type="ECO:0000256" key="6">
    <source>
        <dbReference type="ARBA" id="ARBA00012104"/>
    </source>
</evidence>
<keyword evidence="15" id="KW-0508">mRNA splicing</keyword>
<keyword evidence="8" id="KW-0507">mRNA processing</keyword>
<evidence type="ECO:0000256" key="4">
    <source>
        <dbReference type="ARBA" id="ARBA00007747"/>
    </source>
</evidence>
<evidence type="ECO:0000256" key="14">
    <source>
        <dbReference type="ARBA" id="ARBA00022884"/>
    </source>
</evidence>
<evidence type="ECO:0000256" key="2">
    <source>
        <dbReference type="ARBA" id="ARBA00004835"/>
    </source>
</evidence>
<evidence type="ECO:0000259" key="21">
    <source>
        <dbReference type="Pfam" id="PF08543"/>
    </source>
</evidence>
<evidence type="ECO:0000256" key="10">
    <source>
        <dbReference type="ARBA" id="ARBA00022737"/>
    </source>
</evidence>
<evidence type="ECO:0000256" key="20">
    <source>
        <dbReference type="SAM" id="MobiDB-lite"/>
    </source>
</evidence>
<feature type="compositionally biased region" description="Polar residues" evidence="20">
    <location>
        <begin position="7"/>
        <end position="27"/>
    </location>
</feature>
<dbReference type="GO" id="GO:0005829">
    <property type="term" value="C:cytosol"/>
    <property type="evidence" value="ECO:0007669"/>
    <property type="project" value="TreeGrafter"/>
</dbReference>
<comment type="catalytic activity">
    <reaction evidence="19">
        <text>pyridoxine + ATP = pyridoxine 5'-phosphate + ADP + H(+)</text>
        <dbReference type="Rhea" id="RHEA:25108"/>
        <dbReference type="ChEBI" id="CHEBI:15378"/>
        <dbReference type="ChEBI" id="CHEBI:16709"/>
        <dbReference type="ChEBI" id="CHEBI:30616"/>
        <dbReference type="ChEBI" id="CHEBI:58589"/>
        <dbReference type="ChEBI" id="CHEBI:456216"/>
        <dbReference type="EC" id="2.7.1.35"/>
    </reaction>
    <physiologicalReaction direction="left-to-right" evidence="19">
        <dbReference type="Rhea" id="RHEA:25109"/>
    </physiologicalReaction>
</comment>
<dbReference type="GO" id="GO:0008478">
    <property type="term" value="F:pyridoxal kinase activity"/>
    <property type="evidence" value="ECO:0007669"/>
    <property type="project" value="UniProtKB-EC"/>
</dbReference>
<evidence type="ECO:0000256" key="12">
    <source>
        <dbReference type="ARBA" id="ARBA00022777"/>
    </source>
</evidence>
<dbReference type="SUPFAM" id="SSF53613">
    <property type="entry name" value="Ribokinase-like"/>
    <property type="match status" value="1"/>
</dbReference>
<evidence type="ECO:0000256" key="17">
    <source>
        <dbReference type="ARBA" id="ARBA00047310"/>
    </source>
</evidence>
<evidence type="ECO:0000313" key="22">
    <source>
        <dbReference type="Proteomes" id="UP000887561"/>
    </source>
</evidence>
<dbReference type="InterPro" id="IPR034392">
    <property type="entry name" value="TatSF1-like_RRM1"/>
</dbReference>
<feature type="region of interest" description="Disordered" evidence="20">
    <location>
        <begin position="1"/>
        <end position="29"/>
    </location>
</feature>
<dbReference type="GO" id="GO:0009443">
    <property type="term" value="P:pyridoxal 5'-phosphate salvage"/>
    <property type="evidence" value="ECO:0007669"/>
    <property type="project" value="InterPro"/>
</dbReference>
<keyword evidence="11" id="KW-0547">Nucleotide-binding</keyword>
<comment type="pathway">
    <text evidence="3">Cofactor metabolism; pyridoxal 5'-phosphate salvage; pyridoxal 5'-phosphate from pyridoxal: step 1/1.</text>
</comment>
<dbReference type="SUPFAM" id="SSF54928">
    <property type="entry name" value="RNA-binding domain, RBD"/>
    <property type="match status" value="1"/>
</dbReference>
<comment type="catalytic activity">
    <reaction evidence="18">
        <text>pyridoxal + ATP = pyridoxal 5'-phosphate + ADP + H(+)</text>
        <dbReference type="Rhea" id="RHEA:10224"/>
        <dbReference type="ChEBI" id="CHEBI:15378"/>
        <dbReference type="ChEBI" id="CHEBI:17310"/>
        <dbReference type="ChEBI" id="CHEBI:30616"/>
        <dbReference type="ChEBI" id="CHEBI:456216"/>
        <dbReference type="ChEBI" id="CHEBI:597326"/>
        <dbReference type="EC" id="2.7.1.35"/>
    </reaction>
    <physiologicalReaction direction="left-to-right" evidence="18">
        <dbReference type="Rhea" id="RHEA:10225"/>
    </physiologicalReaction>
</comment>
<dbReference type="PANTHER" id="PTHR10534:SF2">
    <property type="entry name" value="PYRIDOXAL KINASE"/>
    <property type="match status" value="1"/>
</dbReference>
<evidence type="ECO:0000256" key="11">
    <source>
        <dbReference type="ARBA" id="ARBA00022741"/>
    </source>
</evidence>
<dbReference type="Pfam" id="PF08543">
    <property type="entry name" value="Phos_pyr_kin"/>
    <property type="match status" value="1"/>
</dbReference>
<dbReference type="AlphaFoldDB" id="A0A915LEB7"/>